<evidence type="ECO:0000256" key="1">
    <source>
        <dbReference type="SAM" id="MobiDB-lite"/>
    </source>
</evidence>
<feature type="region of interest" description="Disordered" evidence="1">
    <location>
        <begin position="1"/>
        <end position="76"/>
    </location>
</feature>
<sequence length="146" mass="15631">MSRRHSGQEPCLRSQQSMQGTWNRWRQPGSLRARSPTRKSCRHTEQHSAWPAASTAPSSATTVTGSRRTAASGRPLTLPVSNRSLVSSNGELMALICVRPRQTDGRNRSVTCLQQADADHELLSCVAGTGSAIHAVGSGEQVGAIN</sequence>
<dbReference type="AlphaFoldDB" id="C0PJP7"/>
<accession>C0PJP7</accession>
<protein>
    <submittedName>
        <fullName evidence="2">Uncharacterized protein</fullName>
    </submittedName>
</protein>
<reference evidence="2" key="2">
    <citation type="submission" date="2012-06" db="EMBL/GenBank/DDBJ databases">
        <authorList>
            <person name="Yu Y."/>
            <person name="Currie J."/>
            <person name="Lomeli R."/>
            <person name="Angelova A."/>
            <person name="Collura K."/>
            <person name="Wissotski M."/>
            <person name="Campos D."/>
            <person name="Kudrna D."/>
            <person name="Golser W."/>
            <person name="Ashely E."/>
            <person name="Descour A."/>
            <person name="Fernandes J."/>
            <person name="Soderlund C."/>
            <person name="Walbot V."/>
        </authorList>
    </citation>
    <scope>NUCLEOTIDE SEQUENCE</scope>
    <source>
        <strain evidence="2">B73</strain>
    </source>
</reference>
<dbReference type="EMBL" id="BT068516">
    <property type="protein sequence ID" value="ACN35413.1"/>
    <property type="molecule type" value="mRNA"/>
</dbReference>
<feature type="compositionally biased region" description="Low complexity" evidence="1">
    <location>
        <begin position="48"/>
        <end position="66"/>
    </location>
</feature>
<name>C0PJP7_MAIZE</name>
<reference evidence="2" key="1">
    <citation type="journal article" date="2009" name="PLoS Genet.">
        <title>Sequencing, mapping, and analysis of 27,455 maize full-length cDNAs.</title>
        <authorList>
            <person name="Soderlund C."/>
            <person name="Descour A."/>
            <person name="Kudrna D."/>
            <person name="Bomhoff M."/>
            <person name="Boyd L."/>
            <person name="Currie J."/>
            <person name="Angelova A."/>
            <person name="Collura K."/>
            <person name="Wissotski M."/>
            <person name="Ashley E."/>
            <person name="Morrow D."/>
            <person name="Fernandes J."/>
            <person name="Walbot V."/>
            <person name="Yu Y."/>
        </authorList>
    </citation>
    <scope>NUCLEOTIDE SEQUENCE</scope>
    <source>
        <strain evidence="2">B73</strain>
    </source>
</reference>
<feature type="compositionally biased region" description="Polar residues" evidence="1">
    <location>
        <begin position="13"/>
        <end position="24"/>
    </location>
</feature>
<proteinExistence type="evidence at transcript level"/>
<organism evidence="2">
    <name type="scientific">Zea mays</name>
    <name type="common">Maize</name>
    <dbReference type="NCBI Taxonomy" id="4577"/>
    <lineage>
        <taxon>Eukaryota</taxon>
        <taxon>Viridiplantae</taxon>
        <taxon>Streptophyta</taxon>
        <taxon>Embryophyta</taxon>
        <taxon>Tracheophyta</taxon>
        <taxon>Spermatophyta</taxon>
        <taxon>Magnoliopsida</taxon>
        <taxon>Liliopsida</taxon>
        <taxon>Poales</taxon>
        <taxon>Poaceae</taxon>
        <taxon>PACMAD clade</taxon>
        <taxon>Panicoideae</taxon>
        <taxon>Andropogonodae</taxon>
        <taxon>Andropogoneae</taxon>
        <taxon>Tripsacinae</taxon>
        <taxon>Zea</taxon>
    </lineage>
</organism>
<evidence type="ECO:0000313" key="2">
    <source>
        <dbReference type="EMBL" id="ACN35413.1"/>
    </source>
</evidence>